<dbReference type="Pfam" id="PF13560">
    <property type="entry name" value="HTH_31"/>
    <property type="match status" value="1"/>
</dbReference>
<dbReference type="CDD" id="cd00093">
    <property type="entry name" value="HTH_XRE"/>
    <property type="match status" value="1"/>
</dbReference>
<dbReference type="Proteomes" id="UP000230407">
    <property type="component" value="Unassembled WGS sequence"/>
</dbReference>
<dbReference type="Gene3D" id="1.10.260.40">
    <property type="entry name" value="lambda repressor-like DNA-binding domains"/>
    <property type="match status" value="1"/>
</dbReference>
<dbReference type="AlphaFoldDB" id="A0A2M8M6D8"/>
<sequence>MSTGAHREGSSVADVERQWQTAVDGEGTEEAEKVDPVLKVIGKQIKVLRERAGLTQPEFGKRIGYGVDQVSSVERGRRPPKDQFIEGAERELDGRGIFHAVREDIEETRYPARFREFAKLEREAVEIHMYDPMVVPGPLQTEEYARAMYLMRRPGLDEETIEGHVAARLARRAVFERHPAPLMSFVVEETALRRPLGGRRVLRGQLEHLLGVARLHHVDLQVMPLAVEEHAGLVGSLALLETPDSPKVAYTESQGRSAWFTERADVRVFEARYGTIRAQALTPRESTAFVEQLLGEM</sequence>
<dbReference type="SMART" id="SM00530">
    <property type="entry name" value="HTH_XRE"/>
    <property type="match status" value="1"/>
</dbReference>
<feature type="region of interest" description="Disordered" evidence="1">
    <location>
        <begin position="1"/>
        <end position="31"/>
    </location>
</feature>
<accession>A0A2M8M6D8</accession>
<evidence type="ECO:0000313" key="4">
    <source>
        <dbReference type="Proteomes" id="UP000230407"/>
    </source>
</evidence>
<dbReference type="SUPFAM" id="SSF47413">
    <property type="entry name" value="lambda repressor-like DNA-binding domains"/>
    <property type="match status" value="1"/>
</dbReference>
<comment type="caution">
    <text evidence="3">The sequence shown here is derived from an EMBL/GenBank/DDBJ whole genome shotgun (WGS) entry which is preliminary data.</text>
</comment>
<feature type="domain" description="HTH cro/C1-type" evidence="2">
    <location>
        <begin position="45"/>
        <end position="86"/>
    </location>
</feature>
<reference evidence="3 4" key="1">
    <citation type="submission" date="2017-11" db="EMBL/GenBank/DDBJ databases">
        <title>Streptomyces carmine sp. nov., a novel actinomycete isolated from Sophora alopecuroides in Xinjiang, China.</title>
        <authorList>
            <person name="Wang Y."/>
            <person name="Luo X."/>
            <person name="Wan C."/>
            <person name="Zhang L."/>
        </authorList>
    </citation>
    <scope>NUCLEOTIDE SEQUENCE [LARGE SCALE GENOMIC DNA]</scope>
    <source>
        <strain evidence="3 4">TRM SA0054</strain>
    </source>
</reference>
<keyword evidence="4" id="KW-1185">Reference proteome</keyword>
<organism evidence="3 4">
    <name type="scientific">Streptomyces carminius</name>
    <dbReference type="NCBI Taxonomy" id="2665496"/>
    <lineage>
        <taxon>Bacteria</taxon>
        <taxon>Bacillati</taxon>
        <taxon>Actinomycetota</taxon>
        <taxon>Actinomycetes</taxon>
        <taxon>Kitasatosporales</taxon>
        <taxon>Streptomycetaceae</taxon>
        <taxon>Streptomyces</taxon>
    </lineage>
</organism>
<evidence type="ECO:0000259" key="2">
    <source>
        <dbReference type="PROSITE" id="PS50943"/>
    </source>
</evidence>
<dbReference type="EMBL" id="PGGW01000011">
    <property type="protein sequence ID" value="PJE99772.1"/>
    <property type="molecule type" value="Genomic_DNA"/>
</dbReference>
<evidence type="ECO:0000256" key="1">
    <source>
        <dbReference type="SAM" id="MobiDB-lite"/>
    </source>
</evidence>
<name>A0A2M8M6D8_9ACTN</name>
<dbReference type="InterPro" id="IPR001387">
    <property type="entry name" value="Cro/C1-type_HTH"/>
</dbReference>
<dbReference type="InterPro" id="IPR043917">
    <property type="entry name" value="DUF5753"/>
</dbReference>
<proteinExistence type="predicted"/>
<protein>
    <submittedName>
        <fullName evidence="3">Transcriptional regulator</fullName>
    </submittedName>
</protein>
<dbReference type="Pfam" id="PF19054">
    <property type="entry name" value="DUF5753"/>
    <property type="match status" value="1"/>
</dbReference>
<feature type="compositionally biased region" description="Basic and acidic residues" evidence="1">
    <location>
        <begin position="1"/>
        <end position="17"/>
    </location>
</feature>
<evidence type="ECO:0000313" key="3">
    <source>
        <dbReference type="EMBL" id="PJE99772.1"/>
    </source>
</evidence>
<dbReference type="PROSITE" id="PS50943">
    <property type="entry name" value="HTH_CROC1"/>
    <property type="match status" value="1"/>
</dbReference>
<dbReference type="InterPro" id="IPR010982">
    <property type="entry name" value="Lambda_DNA-bd_dom_sf"/>
</dbReference>
<gene>
    <name evidence="3" type="ORF">CUT44_03200</name>
</gene>
<dbReference type="GO" id="GO:0003677">
    <property type="term" value="F:DNA binding"/>
    <property type="evidence" value="ECO:0007669"/>
    <property type="project" value="InterPro"/>
</dbReference>